<dbReference type="GO" id="GO:0050660">
    <property type="term" value="F:flavin adenine dinucleotide binding"/>
    <property type="evidence" value="ECO:0007669"/>
    <property type="project" value="TreeGrafter"/>
</dbReference>
<protein>
    <submittedName>
        <fullName evidence="13">Dihydrolipoamide dehydrogenase Mercuric ion reductase PF00070 family, FAD-dependent NAD(P)-disulphide oxidoreductase</fullName>
        <ecNumber evidence="13">1.16.1.1</ecNumber>
        <ecNumber evidence="13">1.8.1.4</ecNumber>
    </submittedName>
</protein>
<feature type="binding site" evidence="8">
    <location>
        <position position="267"/>
    </location>
    <ligand>
        <name>NAD(+)</name>
        <dbReference type="ChEBI" id="CHEBI:57540"/>
    </ligand>
</feature>
<dbReference type="AlphaFoldDB" id="A0A6J4NN80"/>
<dbReference type="GO" id="GO:0004148">
    <property type="term" value="F:dihydrolipoyl dehydrogenase (NADH) activity"/>
    <property type="evidence" value="ECO:0007669"/>
    <property type="project" value="UniProtKB-EC"/>
</dbReference>
<sequence length="485" mass="52424">MASNYDLVVIGGGTAGLVSAAGAASLGARVALVERDKLGGDCLYRGCVPTKTLVKSARVAHLVRHSEEYGVLSGGPEVDFPAVMDRMERVIAEAGEHDSPERFRGLGVDVYQEEARFEAPDLIAVDGRRLKARSAIVATGSHPTAPPVEGLEEVGYLTNVEALRLRRLPRSMIIVGSGPIGSEFAQIFARFGSDVTLVSTSPLPLPKEDPEVSEVLRQVLLADGVTFHGGYTAEKVRVENGEKVMTVKNAAGHEVEVRGEEILTAAGRAPTAGTLAPENAGIELEEKGLKVDEHLRTTAPNVYAAGDITGKYLFTHVAEYQARNALRNALFPIKARADHRVVPWTTFTDPEVARVGLTEEQARRQHDGVEVFRQPFSGVDRAMADGETTGLVKIVTGRRGKILGGHIIGPDAGNLIHEIVLAMQQNIPIGTLSTTIHVYPTLAQANQRAADNYYREKLLRNRKLFSAFFGARRLLDGARPLVNRK</sequence>
<reference evidence="13" key="1">
    <citation type="submission" date="2020-02" db="EMBL/GenBank/DDBJ databases">
        <authorList>
            <person name="Meier V. D."/>
        </authorList>
    </citation>
    <scope>NUCLEOTIDE SEQUENCE</scope>
    <source>
        <strain evidence="13">AVDCRST_MAG03</strain>
    </source>
</reference>
<evidence type="ECO:0000256" key="10">
    <source>
        <dbReference type="RuleBase" id="RU003691"/>
    </source>
</evidence>
<keyword evidence="7 10" id="KW-0676">Redox-active center</keyword>
<evidence type="ECO:0000256" key="5">
    <source>
        <dbReference type="ARBA" id="ARBA00023002"/>
    </source>
</evidence>
<gene>
    <name evidence="13" type="ORF">AVDCRST_MAG03-711</name>
</gene>
<dbReference type="PROSITE" id="PS00076">
    <property type="entry name" value="PYRIDINE_REDOX_1"/>
    <property type="match status" value="1"/>
</dbReference>
<dbReference type="SUPFAM" id="SSF51905">
    <property type="entry name" value="FAD/NAD(P)-binding domain"/>
    <property type="match status" value="1"/>
</dbReference>
<dbReference type="InterPro" id="IPR001100">
    <property type="entry name" value="Pyr_nuc-diS_OxRdtase"/>
</dbReference>
<evidence type="ECO:0000256" key="2">
    <source>
        <dbReference type="ARBA" id="ARBA00022630"/>
    </source>
</evidence>
<keyword evidence="5 10" id="KW-0560">Oxidoreductase</keyword>
<accession>A0A6J4NN80</accession>
<keyword evidence="2 10" id="KW-0285">Flavoprotein</keyword>
<feature type="domain" description="Pyridine nucleotide-disulphide oxidoreductase dimerisation" evidence="11">
    <location>
        <begin position="342"/>
        <end position="449"/>
    </location>
</feature>
<feature type="disulfide bond" description="Redox-active" evidence="9">
    <location>
        <begin position="42"/>
        <end position="47"/>
    </location>
</feature>
<evidence type="ECO:0000259" key="12">
    <source>
        <dbReference type="Pfam" id="PF07992"/>
    </source>
</evidence>
<dbReference type="EC" id="1.8.1.4" evidence="13"/>
<evidence type="ECO:0000256" key="1">
    <source>
        <dbReference type="ARBA" id="ARBA00007532"/>
    </source>
</evidence>
<dbReference type="EC" id="1.16.1.1" evidence="13"/>
<feature type="domain" description="FAD/NAD(P)-binding" evidence="12">
    <location>
        <begin position="5"/>
        <end position="322"/>
    </location>
</feature>
<evidence type="ECO:0000256" key="6">
    <source>
        <dbReference type="ARBA" id="ARBA00023157"/>
    </source>
</evidence>
<dbReference type="PANTHER" id="PTHR43014:SF2">
    <property type="entry name" value="MERCURIC REDUCTASE"/>
    <property type="match status" value="1"/>
</dbReference>
<proteinExistence type="inferred from homology"/>
<evidence type="ECO:0000256" key="7">
    <source>
        <dbReference type="ARBA" id="ARBA00023284"/>
    </source>
</evidence>
<dbReference type="InterPro" id="IPR012999">
    <property type="entry name" value="Pyr_OxRdtase_I_AS"/>
</dbReference>
<evidence type="ECO:0000256" key="4">
    <source>
        <dbReference type="ARBA" id="ARBA00022857"/>
    </source>
</evidence>
<dbReference type="GO" id="GO:0003955">
    <property type="term" value="F:NAD(P)H dehydrogenase (quinone) activity"/>
    <property type="evidence" value="ECO:0007669"/>
    <property type="project" value="TreeGrafter"/>
</dbReference>
<evidence type="ECO:0000256" key="8">
    <source>
        <dbReference type="PIRSR" id="PIRSR000350-3"/>
    </source>
</evidence>
<dbReference type="InterPro" id="IPR016156">
    <property type="entry name" value="FAD/NAD-linked_Rdtase_dimer_sf"/>
</dbReference>
<dbReference type="GO" id="GO:0016152">
    <property type="term" value="F:mercury (II) reductase (NADP+) activity"/>
    <property type="evidence" value="ECO:0007669"/>
    <property type="project" value="UniProtKB-EC"/>
</dbReference>
<keyword evidence="6" id="KW-1015">Disulfide bond</keyword>
<evidence type="ECO:0000259" key="11">
    <source>
        <dbReference type="Pfam" id="PF02852"/>
    </source>
</evidence>
<dbReference type="InterPro" id="IPR036188">
    <property type="entry name" value="FAD/NAD-bd_sf"/>
</dbReference>
<name>A0A6J4NN80_9ACTN</name>
<comment type="similarity">
    <text evidence="1 10">Belongs to the class-I pyridine nucleotide-disulfide oxidoreductase family.</text>
</comment>
<dbReference type="EMBL" id="CADCUT010000044">
    <property type="protein sequence ID" value="CAA9392597.1"/>
    <property type="molecule type" value="Genomic_DNA"/>
</dbReference>
<comment type="cofactor">
    <cofactor evidence="8">
        <name>FAD</name>
        <dbReference type="ChEBI" id="CHEBI:57692"/>
    </cofactor>
    <text evidence="8">Binds 1 FAD per subunit.</text>
</comment>
<dbReference type="PANTHER" id="PTHR43014">
    <property type="entry name" value="MERCURIC REDUCTASE"/>
    <property type="match status" value="1"/>
</dbReference>
<feature type="binding site" evidence="8">
    <location>
        <position position="307"/>
    </location>
    <ligand>
        <name>FAD</name>
        <dbReference type="ChEBI" id="CHEBI:57692"/>
    </ligand>
</feature>
<dbReference type="Pfam" id="PF02852">
    <property type="entry name" value="Pyr_redox_dim"/>
    <property type="match status" value="1"/>
</dbReference>
<dbReference type="SUPFAM" id="SSF55424">
    <property type="entry name" value="FAD/NAD-linked reductases, dimerisation (C-terminal) domain"/>
    <property type="match status" value="1"/>
</dbReference>
<dbReference type="PIRSF" id="PIRSF000350">
    <property type="entry name" value="Mercury_reductase_MerA"/>
    <property type="match status" value="1"/>
</dbReference>
<dbReference type="Pfam" id="PF07992">
    <property type="entry name" value="Pyr_redox_2"/>
    <property type="match status" value="1"/>
</dbReference>
<dbReference type="FunFam" id="3.30.390.30:FF:000001">
    <property type="entry name" value="Dihydrolipoyl dehydrogenase"/>
    <property type="match status" value="1"/>
</dbReference>
<feature type="binding site" evidence="8">
    <location>
        <begin position="139"/>
        <end position="141"/>
    </location>
    <ligand>
        <name>FAD</name>
        <dbReference type="ChEBI" id="CHEBI:57692"/>
    </ligand>
</feature>
<dbReference type="Gene3D" id="3.30.390.30">
    <property type="match status" value="1"/>
</dbReference>
<dbReference type="InterPro" id="IPR008143">
    <property type="entry name" value="Ala_DH/PNT_CS2"/>
</dbReference>
<keyword evidence="3 8" id="KW-0274">FAD</keyword>
<keyword evidence="4" id="KW-0521">NADP</keyword>
<evidence type="ECO:0000313" key="13">
    <source>
        <dbReference type="EMBL" id="CAA9392597.1"/>
    </source>
</evidence>
<dbReference type="PRINTS" id="PR00368">
    <property type="entry name" value="FADPNR"/>
</dbReference>
<dbReference type="PROSITE" id="PS00837">
    <property type="entry name" value="ALADH_PNT_2"/>
    <property type="match status" value="1"/>
</dbReference>
<dbReference type="InterPro" id="IPR023753">
    <property type="entry name" value="FAD/NAD-binding_dom"/>
</dbReference>
<evidence type="ECO:0000256" key="9">
    <source>
        <dbReference type="PIRSR" id="PIRSR000350-4"/>
    </source>
</evidence>
<dbReference type="Gene3D" id="3.50.50.60">
    <property type="entry name" value="FAD/NAD(P)-binding domain"/>
    <property type="match status" value="2"/>
</dbReference>
<keyword evidence="8" id="KW-0547">Nucleotide-binding</keyword>
<evidence type="ECO:0000256" key="3">
    <source>
        <dbReference type="ARBA" id="ARBA00022827"/>
    </source>
</evidence>
<keyword evidence="8" id="KW-0520">NAD</keyword>
<dbReference type="PRINTS" id="PR00411">
    <property type="entry name" value="PNDRDTASEI"/>
</dbReference>
<feature type="binding site" evidence="8">
    <location>
        <position position="51"/>
    </location>
    <ligand>
        <name>FAD</name>
        <dbReference type="ChEBI" id="CHEBI:57692"/>
    </ligand>
</feature>
<dbReference type="InterPro" id="IPR004099">
    <property type="entry name" value="Pyr_nucl-diS_OxRdtase_dimer"/>
</dbReference>
<feature type="binding site" evidence="8">
    <location>
        <begin position="176"/>
        <end position="183"/>
    </location>
    <ligand>
        <name>NAD(+)</name>
        <dbReference type="ChEBI" id="CHEBI:57540"/>
    </ligand>
</feature>
<organism evidence="13">
    <name type="scientific">uncultured Rubrobacteraceae bacterium</name>
    <dbReference type="NCBI Taxonomy" id="349277"/>
    <lineage>
        <taxon>Bacteria</taxon>
        <taxon>Bacillati</taxon>
        <taxon>Actinomycetota</taxon>
        <taxon>Rubrobacteria</taxon>
        <taxon>Rubrobacterales</taxon>
        <taxon>Rubrobacteraceae</taxon>
        <taxon>environmental samples</taxon>
    </lineage>
</organism>